<protein>
    <submittedName>
        <fullName evidence="2">Uncharacterized protein</fullName>
    </submittedName>
</protein>
<name>A0ABU9X6C4_9MICC</name>
<proteinExistence type="predicted"/>
<evidence type="ECO:0000256" key="1">
    <source>
        <dbReference type="SAM" id="MobiDB-lite"/>
    </source>
</evidence>
<evidence type="ECO:0000313" key="2">
    <source>
        <dbReference type="EMBL" id="MEN2745985.1"/>
    </source>
</evidence>
<reference evidence="2 3" key="1">
    <citation type="submission" date="2024-05" db="EMBL/GenBank/DDBJ databases">
        <title>Sinomonas sp. nov., isolated from a waste landfill.</title>
        <authorList>
            <person name="Zhao Y."/>
        </authorList>
    </citation>
    <scope>NUCLEOTIDE SEQUENCE [LARGE SCALE GENOMIC DNA]</scope>
    <source>
        <strain evidence="2 3">CCTCC AB2014300</strain>
    </source>
</reference>
<dbReference type="EMBL" id="JBDFRB010000023">
    <property type="protein sequence ID" value="MEN2745985.1"/>
    <property type="molecule type" value="Genomic_DNA"/>
</dbReference>
<organism evidence="2 3">
    <name type="scientific">Sinomonas halotolerans</name>
    <dbReference type="NCBI Taxonomy" id="1644133"/>
    <lineage>
        <taxon>Bacteria</taxon>
        <taxon>Bacillati</taxon>
        <taxon>Actinomycetota</taxon>
        <taxon>Actinomycetes</taxon>
        <taxon>Micrococcales</taxon>
        <taxon>Micrococcaceae</taxon>
        <taxon>Sinomonas</taxon>
    </lineage>
</organism>
<feature type="region of interest" description="Disordered" evidence="1">
    <location>
        <begin position="1"/>
        <end position="49"/>
    </location>
</feature>
<dbReference type="Proteomes" id="UP001422074">
    <property type="component" value="Unassembled WGS sequence"/>
</dbReference>
<keyword evidence="3" id="KW-1185">Reference proteome</keyword>
<gene>
    <name evidence="2" type="ORF">ABCQ75_15785</name>
</gene>
<feature type="compositionally biased region" description="Basic and acidic residues" evidence="1">
    <location>
        <begin position="7"/>
        <end position="24"/>
    </location>
</feature>
<sequence>MPHKQPHQPETHKKPSKTIKEQRAAKRAKKAVALDADPVAHLRKPRSSK</sequence>
<comment type="caution">
    <text evidence="2">The sequence shown here is derived from an EMBL/GenBank/DDBJ whole genome shotgun (WGS) entry which is preliminary data.</text>
</comment>
<accession>A0ABU9X6C4</accession>
<dbReference type="RefSeq" id="WP_345886590.1">
    <property type="nucleotide sequence ID" value="NZ_JBDFRB010000023.1"/>
</dbReference>
<evidence type="ECO:0000313" key="3">
    <source>
        <dbReference type="Proteomes" id="UP001422074"/>
    </source>
</evidence>